<reference evidence="1 2" key="1">
    <citation type="submission" date="2018-12" db="EMBL/GenBank/DDBJ databases">
        <authorList>
            <consortium name="Pathogen Informatics"/>
        </authorList>
    </citation>
    <scope>NUCLEOTIDE SEQUENCE [LARGE SCALE GENOMIC DNA]</scope>
    <source>
        <strain evidence="1 2">NCTC9695</strain>
    </source>
</reference>
<dbReference type="AlphaFoldDB" id="A0A447THU6"/>
<evidence type="ECO:0000313" key="1">
    <source>
        <dbReference type="EMBL" id="VEB44466.1"/>
    </source>
</evidence>
<proteinExistence type="predicted"/>
<protein>
    <submittedName>
        <fullName evidence="1">Uncharacterized protein</fullName>
    </submittedName>
</protein>
<accession>A0A447THU6</accession>
<sequence>MVLLLAGGLTVSWLNLTLLAGVTTPLGVTRSNRNQLWNMAGLTVQVAAASAGTRFCAWLAPPARQASKIADAAGAPAIALRMNILRISL</sequence>
<evidence type="ECO:0000313" key="2">
    <source>
        <dbReference type="Proteomes" id="UP000275777"/>
    </source>
</evidence>
<name>A0A447THU6_CHRVL</name>
<organism evidence="1 2">
    <name type="scientific">Chromobacterium violaceum</name>
    <dbReference type="NCBI Taxonomy" id="536"/>
    <lineage>
        <taxon>Bacteria</taxon>
        <taxon>Pseudomonadati</taxon>
        <taxon>Pseudomonadota</taxon>
        <taxon>Betaproteobacteria</taxon>
        <taxon>Neisseriales</taxon>
        <taxon>Chromobacteriaceae</taxon>
        <taxon>Chromobacterium</taxon>
    </lineage>
</organism>
<dbReference type="Proteomes" id="UP000275777">
    <property type="component" value="Chromosome"/>
</dbReference>
<dbReference type="EMBL" id="LR134182">
    <property type="protein sequence ID" value="VEB44466.1"/>
    <property type="molecule type" value="Genomic_DNA"/>
</dbReference>
<gene>
    <name evidence="1" type="ORF">NCTC9695_04956</name>
</gene>